<protein>
    <submittedName>
        <fullName evidence="1">Uncharacterized protein</fullName>
    </submittedName>
</protein>
<gene>
    <name evidence="1" type="ORF">PBY51_003112</name>
</gene>
<evidence type="ECO:0000313" key="1">
    <source>
        <dbReference type="EMBL" id="KAK5859014.1"/>
    </source>
</evidence>
<proteinExistence type="predicted"/>
<sequence length="113" mass="12560">MEDTSRNVVAYMGTFGDRLVCVFLCLYAGVRKMVHLPVAILWCSLPAWRAFGLGAERESIALTITSFPPHGSLSAAELRLSGHIIVSKMPVVDPIKQESHFLSMEYIPKRNVI</sequence>
<comment type="caution">
    <text evidence="1">The sequence shown here is derived from an EMBL/GenBank/DDBJ whole genome shotgun (WGS) entry which is preliminary data.</text>
</comment>
<dbReference type="EMBL" id="JAUZQC010000015">
    <property type="protein sequence ID" value="KAK5859014.1"/>
    <property type="molecule type" value="Genomic_DNA"/>
</dbReference>
<reference evidence="1 2" key="2">
    <citation type="journal article" date="2023" name="Mol. Biol. Evol.">
        <title>Genomics of Secondarily Temperate Adaptation in the Only Non-Antarctic Icefish.</title>
        <authorList>
            <person name="Rivera-Colon A.G."/>
            <person name="Rayamajhi N."/>
            <person name="Minhas B.F."/>
            <person name="Madrigal G."/>
            <person name="Bilyk K.T."/>
            <person name="Yoon V."/>
            <person name="Hune M."/>
            <person name="Gregory S."/>
            <person name="Cheng C.H.C."/>
            <person name="Catchen J.M."/>
        </authorList>
    </citation>
    <scope>NUCLEOTIDE SEQUENCE [LARGE SCALE GENOMIC DNA]</scope>
    <source>
        <strain evidence="1">JMC-PN-2008</strain>
    </source>
</reference>
<dbReference type="AlphaFoldDB" id="A0AAN7XEB0"/>
<keyword evidence="2" id="KW-1185">Reference proteome</keyword>
<evidence type="ECO:0000313" key="2">
    <source>
        <dbReference type="Proteomes" id="UP001346869"/>
    </source>
</evidence>
<dbReference type="Proteomes" id="UP001346869">
    <property type="component" value="Unassembled WGS sequence"/>
</dbReference>
<accession>A0AAN7XEB0</accession>
<name>A0AAN7XEB0_ELEMC</name>
<organism evidence="1 2">
    <name type="scientific">Eleginops maclovinus</name>
    <name type="common">Patagonian blennie</name>
    <name type="synonym">Eleginus maclovinus</name>
    <dbReference type="NCBI Taxonomy" id="56733"/>
    <lineage>
        <taxon>Eukaryota</taxon>
        <taxon>Metazoa</taxon>
        <taxon>Chordata</taxon>
        <taxon>Craniata</taxon>
        <taxon>Vertebrata</taxon>
        <taxon>Euteleostomi</taxon>
        <taxon>Actinopterygii</taxon>
        <taxon>Neopterygii</taxon>
        <taxon>Teleostei</taxon>
        <taxon>Neoteleostei</taxon>
        <taxon>Acanthomorphata</taxon>
        <taxon>Eupercaria</taxon>
        <taxon>Perciformes</taxon>
        <taxon>Notothenioidei</taxon>
        <taxon>Eleginopidae</taxon>
        <taxon>Eleginops</taxon>
    </lineage>
</organism>
<reference evidence="1 2" key="1">
    <citation type="journal article" date="2023" name="Genes (Basel)">
        <title>Chromosome-Level Genome Assembly and Circadian Gene Repertoire of the Patagonia Blennie Eleginops maclovinus-The Closest Ancestral Proxy of Antarctic Cryonotothenioids.</title>
        <authorList>
            <person name="Cheng C.C."/>
            <person name="Rivera-Colon A.G."/>
            <person name="Minhas B.F."/>
            <person name="Wilson L."/>
            <person name="Rayamajhi N."/>
            <person name="Vargas-Chacoff L."/>
            <person name="Catchen J.M."/>
        </authorList>
    </citation>
    <scope>NUCLEOTIDE SEQUENCE [LARGE SCALE GENOMIC DNA]</scope>
    <source>
        <strain evidence="1">JMC-PN-2008</strain>
    </source>
</reference>